<sequence length="108" mass="12755">MTDKEFAQKQLLKKLIETADEYRKLTREIEELKKTTHSKSSTTNEHMADKIVENVSNWQRDQQLMTRSFQGYTLAKEEPVNEYITKMTFVKSEFHSNKAAALDKPWKI</sequence>
<protein>
    <submittedName>
        <fullName evidence="2">Uncharacterized protein</fullName>
    </submittedName>
</protein>
<evidence type="ECO:0000313" key="3">
    <source>
        <dbReference type="EMBL" id="GIM46835.1"/>
    </source>
</evidence>
<name>A0AAV4L9V7_9BACL</name>
<dbReference type="Proteomes" id="UP001057291">
    <property type="component" value="Unassembled WGS sequence"/>
</dbReference>
<dbReference type="EMBL" id="BOQE01000001">
    <property type="protein sequence ID" value="GIM44516.1"/>
    <property type="molecule type" value="Genomic_DNA"/>
</dbReference>
<dbReference type="EMBL" id="BOQE01000001">
    <property type="protein sequence ID" value="GIM46835.1"/>
    <property type="molecule type" value="Genomic_DNA"/>
</dbReference>
<comment type="caution">
    <text evidence="2">The sequence shown here is derived from an EMBL/GenBank/DDBJ whole genome shotgun (WGS) entry which is preliminary data.</text>
</comment>
<keyword evidence="4" id="KW-1185">Reference proteome</keyword>
<gene>
    <name evidence="2" type="ORF">DNHGIG_00650</name>
    <name evidence="3" type="ORF">DNHGIG_23840</name>
</gene>
<reference evidence="2" key="1">
    <citation type="journal article" date="2023" name="Int. J. Syst. Evol. Microbiol.">
        <title>Collibacillus ludicampi gen. nov., sp. nov., a new soil bacterium of the family Alicyclobacillaceae.</title>
        <authorList>
            <person name="Jojima T."/>
            <person name="Ioku Y."/>
            <person name="Fukuta Y."/>
            <person name="Shirasaka N."/>
            <person name="Matsumura Y."/>
            <person name="Mori M."/>
        </authorList>
    </citation>
    <scope>NUCLEOTIDE SEQUENCE</scope>
    <source>
        <strain evidence="2">TP075</strain>
    </source>
</reference>
<organism evidence="2 4">
    <name type="scientific">Collibacillus ludicampi</name>
    <dbReference type="NCBI Taxonomy" id="2771369"/>
    <lineage>
        <taxon>Bacteria</taxon>
        <taxon>Bacillati</taxon>
        <taxon>Bacillota</taxon>
        <taxon>Bacilli</taxon>
        <taxon>Bacillales</taxon>
        <taxon>Alicyclobacillaceae</taxon>
        <taxon>Collibacillus</taxon>
    </lineage>
</organism>
<evidence type="ECO:0000256" key="1">
    <source>
        <dbReference type="SAM" id="Coils"/>
    </source>
</evidence>
<dbReference type="RefSeq" id="WP_282197790.1">
    <property type="nucleotide sequence ID" value="NZ_BOQE01000001.1"/>
</dbReference>
<dbReference type="AlphaFoldDB" id="A0AAV4L9V7"/>
<keyword evidence="1" id="KW-0175">Coiled coil</keyword>
<accession>A0AAV4L9V7</accession>
<evidence type="ECO:0000313" key="4">
    <source>
        <dbReference type="Proteomes" id="UP001057291"/>
    </source>
</evidence>
<proteinExistence type="predicted"/>
<feature type="coiled-coil region" evidence="1">
    <location>
        <begin position="8"/>
        <end position="35"/>
    </location>
</feature>
<evidence type="ECO:0000313" key="2">
    <source>
        <dbReference type="EMBL" id="GIM44516.1"/>
    </source>
</evidence>